<proteinExistence type="inferred from homology"/>
<reference evidence="4 5" key="1">
    <citation type="submission" date="2023-12" db="EMBL/GenBank/DDBJ databases">
        <title>A high-quality genome assembly for Dillenia turbinata (Dilleniales).</title>
        <authorList>
            <person name="Chanderbali A."/>
        </authorList>
    </citation>
    <scope>NUCLEOTIDE SEQUENCE [LARGE SCALE GENOMIC DNA]</scope>
    <source>
        <strain evidence="4">LSX21</strain>
        <tissue evidence="4">Leaf</tissue>
    </source>
</reference>
<organism evidence="4 5">
    <name type="scientific">Dillenia turbinata</name>
    <dbReference type="NCBI Taxonomy" id="194707"/>
    <lineage>
        <taxon>Eukaryota</taxon>
        <taxon>Viridiplantae</taxon>
        <taxon>Streptophyta</taxon>
        <taxon>Embryophyta</taxon>
        <taxon>Tracheophyta</taxon>
        <taxon>Spermatophyta</taxon>
        <taxon>Magnoliopsida</taxon>
        <taxon>eudicotyledons</taxon>
        <taxon>Gunneridae</taxon>
        <taxon>Pentapetalae</taxon>
        <taxon>Dilleniales</taxon>
        <taxon>Dilleniaceae</taxon>
        <taxon>Dillenia</taxon>
    </lineage>
</organism>
<dbReference type="PANTHER" id="PTHR31623:SF110">
    <property type="entry name" value="VINORINE SYNTHASE-LIKE"/>
    <property type="match status" value="1"/>
</dbReference>
<sequence length="152" mass="16391">MVQVAIQVNIFNCGGIAFGFQFLHTIIDAVTMISFLNTWTSLASKSCKKIEFPNFVASSIFPPIHLSPTKNVPPLIGTCYLKDGKRVGRRFVFDAAAIAKLKAKATSTCVTNPSRVQVVTALILKRCMAATKAISGSPRASMAHHVVNTPNV</sequence>
<comment type="caution">
    <text evidence="4">The sequence shown here is derived from an EMBL/GenBank/DDBJ whole genome shotgun (WGS) entry which is preliminary data.</text>
</comment>
<comment type="similarity">
    <text evidence="1">Belongs to the plant acyltransferase family.</text>
</comment>
<evidence type="ECO:0000256" key="2">
    <source>
        <dbReference type="ARBA" id="ARBA00022679"/>
    </source>
</evidence>
<keyword evidence="5" id="KW-1185">Reference proteome</keyword>
<dbReference type="GO" id="GO:0016746">
    <property type="term" value="F:acyltransferase activity"/>
    <property type="evidence" value="ECO:0007669"/>
    <property type="project" value="UniProtKB-KW"/>
</dbReference>
<evidence type="ECO:0000256" key="3">
    <source>
        <dbReference type="ARBA" id="ARBA00023315"/>
    </source>
</evidence>
<dbReference type="Pfam" id="PF02458">
    <property type="entry name" value="Transferase"/>
    <property type="match status" value="1"/>
</dbReference>
<dbReference type="InterPro" id="IPR023213">
    <property type="entry name" value="CAT-like_dom_sf"/>
</dbReference>
<keyword evidence="3" id="KW-0012">Acyltransferase</keyword>
<gene>
    <name evidence="4" type="ORF">RJ641_036322</name>
</gene>
<dbReference type="EMBL" id="JBAMMX010000009">
    <property type="protein sequence ID" value="KAK6933428.1"/>
    <property type="molecule type" value="Genomic_DNA"/>
</dbReference>
<dbReference type="AlphaFoldDB" id="A0AAN8VE74"/>
<dbReference type="PANTHER" id="PTHR31623">
    <property type="entry name" value="F21J9.9"/>
    <property type="match status" value="1"/>
</dbReference>
<dbReference type="Gene3D" id="3.30.559.10">
    <property type="entry name" value="Chloramphenicol acetyltransferase-like domain"/>
    <property type="match status" value="2"/>
</dbReference>
<protein>
    <submittedName>
        <fullName evidence="4">Uncharacterized protein</fullName>
    </submittedName>
</protein>
<evidence type="ECO:0000313" key="4">
    <source>
        <dbReference type="EMBL" id="KAK6933428.1"/>
    </source>
</evidence>
<name>A0AAN8VE74_9MAGN</name>
<accession>A0AAN8VE74</accession>
<keyword evidence="2" id="KW-0808">Transferase</keyword>
<evidence type="ECO:0000256" key="1">
    <source>
        <dbReference type="ARBA" id="ARBA00009861"/>
    </source>
</evidence>
<evidence type="ECO:0000313" key="5">
    <source>
        <dbReference type="Proteomes" id="UP001370490"/>
    </source>
</evidence>
<dbReference type="Proteomes" id="UP001370490">
    <property type="component" value="Unassembled WGS sequence"/>
</dbReference>